<feature type="domain" description="TonB-dependent receptor plug" evidence="15">
    <location>
        <begin position="47"/>
        <end position="153"/>
    </location>
</feature>
<reference evidence="16 17" key="1">
    <citation type="submission" date="2020-08" db="EMBL/GenBank/DDBJ databases">
        <title>Genomic Encyclopedia of Type Strains, Phase IV (KMG-IV): sequencing the most valuable type-strain genomes for metagenomic binning, comparative biology and taxonomic classification.</title>
        <authorList>
            <person name="Goeker M."/>
        </authorList>
    </citation>
    <scope>NUCLEOTIDE SEQUENCE [LARGE SCALE GENOMIC DNA]</scope>
    <source>
        <strain evidence="16 17">DSM 25079</strain>
    </source>
</reference>
<feature type="chain" id="PRO_5031551331" evidence="13">
    <location>
        <begin position="23"/>
        <end position="781"/>
    </location>
</feature>
<keyword evidence="9 11" id="KW-0472">Membrane</keyword>
<dbReference type="GO" id="GO:0009279">
    <property type="term" value="C:cell outer membrane"/>
    <property type="evidence" value="ECO:0007669"/>
    <property type="project" value="UniProtKB-SubCell"/>
</dbReference>
<keyword evidence="6" id="KW-0408">Iron</keyword>
<dbReference type="InterPro" id="IPR000531">
    <property type="entry name" value="Beta-barrel_TonB"/>
</dbReference>
<evidence type="ECO:0000256" key="6">
    <source>
        <dbReference type="ARBA" id="ARBA00023004"/>
    </source>
</evidence>
<dbReference type="InterPro" id="IPR039426">
    <property type="entry name" value="TonB-dep_rcpt-like"/>
</dbReference>
<evidence type="ECO:0000256" key="10">
    <source>
        <dbReference type="ARBA" id="ARBA00023237"/>
    </source>
</evidence>
<dbReference type="InterPro" id="IPR036942">
    <property type="entry name" value="Beta-barrel_TonB_sf"/>
</dbReference>
<protein>
    <submittedName>
        <fullName evidence="16">Outer membrane receptor protein involved in Fe transport</fullName>
    </submittedName>
</protein>
<evidence type="ECO:0000256" key="3">
    <source>
        <dbReference type="ARBA" id="ARBA00022452"/>
    </source>
</evidence>
<dbReference type="Pfam" id="PF00593">
    <property type="entry name" value="TonB_dep_Rec_b-barrel"/>
    <property type="match status" value="1"/>
</dbReference>
<evidence type="ECO:0000259" key="14">
    <source>
        <dbReference type="Pfam" id="PF00593"/>
    </source>
</evidence>
<gene>
    <name evidence="16" type="ORF">FHS49_002424</name>
</gene>
<keyword evidence="16" id="KW-0675">Receptor</keyword>
<evidence type="ECO:0000256" key="4">
    <source>
        <dbReference type="ARBA" id="ARBA00022496"/>
    </source>
</evidence>
<evidence type="ECO:0000313" key="17">
    <source>
        <dbReference type="Proteomes" id="UP000549617"/>
    </source>
</evidence>
<keyword evidence="3 11" id="KW-1134">Transmembrane beta strand</keyword>
<organism evidence="16 17">
    <name type="scientific">Sphingobium boeckii</name>
    <dbReference type="NCBI Taxonomy" id="1082345"/>
    <lineage>
        <taxon>Bacteria</taxon>
        <taxon>Pseudomonadati</taxon>
        <taxon>Pseudomonadota</taxon>
        <taxon>Alphaproteobacteria</taxon>
        <taxon>Sphingomonadales</taxon>
        <taxon>Sphingomonadaceae</taxon>
        <taxon>Sphingobium</taxon>
    </lineage>
</organism>
<evidence type="ECO:0000256" key="12">
    <source>
        <dbReference type="RuleBase" id="RU003357"/>
    </source>
</evidence>
<feature type="signal peptide" evidence="13">
    <location>
        <begin position="1"/>
        <end position="22"/>
    </location>
</feature>
<keyword evidence="10 11" id="KW-0998">Cell outer membrane</keyword>
<evidence type="ECO:0000256" key="8">
    <source>
        <dbReference type="ARBA" id="ARBA00023077"/>
    </source>
</evidence>
<keyword evidence="5 11" id="KW-0812">Transmembrane</keyword>
<evidence type="ECO:0000259" key="15">
    <source>
        <dbReference type="Pfam" id="PF07715"/>
    </source>
</evidence>
<dbReference type="EMBL" id="JACIJC010000004">
    <property type="protein sequence ID" value="MBB5686400.1"/>
    <property type="molecule type" value="Genomic_DNA"/>
</dbReference>
<comment type="caution">
    <text evidence="16">The sequence shown here is derived from an EMBL/GenBank/DDBJ whole genome shotgun (WGS) entry which is preliminary data.</text>
</comment>
<evidence type="ECO:0000256" key="11">
    <source>
        <dbReference type="PROSITE-ProRule" id="PRU01360"/>
    </source>
</evidence>
<evidence type="ECO:0000313" key="16">
    <source>
        <dbReference type="EMBL" id="MBB5686400.1"/>
    </source>
</evidence>
<keyword evidence="13" id="KW-0732">Signal</keyword>
<dbReference type="PANTHER" id="PTHR32552">
    <property type="entry name" value="FERRICHROME IRON RECEPTOR-RELATED"/>
    <property type="match status" value="1"/>
</dbReference>
<keyword evidence="8 12" id="KW-0798">TonB box</keyword>
<dbReference type="Proteomes" id="UP000549617">
    <property type="component" value="Unassembled WGS sequence"/>
</dbReference>
<accession>A0A7W9AIR5</accession>
<evidence type="ECO:0000256" key="5">
    <source>
        <dbReference type="ARBA" id="ARBA00022692"/>
    </source>
</evidence>
<sequence length="781" mass="84831">MRDALTVLMGSSLLAISYSASAQTEGAQAEDSRSDIVVTAKSREERLQDVPLSITALTTADLGEAQIRDIRDLQKITPNISLFGGSGRNDPSAYAMRGLTSNTSDERYQGISFFLDGIALSGQLASLDIDNVERVEIIKGPQAATFGRSTYSGAVNFITKDPSGNDINGYVRARGSFSHSAPEASYFLGGSLTLPLVQDKLWLSVSGSVTQNGAVAKSADEDRPVGRERSQFGTATLFYEPDDTFSIKLRGLYTHDSDTVPAQTLQHPRDWLEAGIDVTPMARGLGSFLPDHMPDPDVNQVATKGTYGTKRDRYFASAIISKKMGDYELSYRGGYLRYEHNNWLPGINRATGVGQDPVFGDQVGTGSVTVTGLGTSTSKGKEVFENTSHQLVILSPGDLPIRWRVGAYYFWEKDTSWFPLNATTANPTGKLRQDTIENIAGFGGLDWDVTDKLTLSSEGRIARETLNYLACATCISPIAQGRSQGSTDFTPRFTLSYKASQDNLLYGLYSRGVKSGRFSYVVLSGVPTIFYADPEKLDNFEIGSKNSFMGGRLVFNAAGFYNKVKDQQLVSTVTTATSTGGVLNITSANNVGESEIWGFELESTFKLTPRLTIRGAVGYAHQEFTTTEPIRLAATSSVGFPVSTDGSVVLDGKTQGNVPRWNGYISGEYTVPDMFQDYAMSFRTDGSYRGSYYATLANTVSVRSAWTVNTRLSFYNDQMDFALFGRNIFNNQRATGSGLAGATGGCAFIETNTAVYGSNQQCLYSSPPRPAEWGAEAAFRF</sequence>
<evidence type="ECO:0000256" key="7">
    <source>
        <dbReference type="ARBA" id="ARBA00023065"/>
    </source>
</evidence>
<dbReference type="PANTHER" id="PTHR32552:SF81">
    <property type="entry name" value="TONB-DEPENDENT OUTER MEMBRANE RECEPTOR"/>
    <property type="match status" value="1"/>
</dbReference>
<dbReference type="AlphaFoldDB" id="A0A7W9AIR5"/>
<dbReference type="InterPro" id="IPR012910">
    <property type="entry name" value="Plug_dom"/>
</dbReference>
<keyword evidence="17" id="KW-1185">Reference proteome</keyword>
<keyword evidence="7" id="KW-0406">Ion transport</keyword>
<evidence type="ECO:0000256" key="9">
    <source>
        <dbReference type="ARBA" id="ARBA00023136"/>
    </source>
</evidence>
<name>A0A7W9AIR5_9SPHN</name>
<keyword evidence="4" id="KW-0410">Iron transport</keyword>
<dbReference type="RefSeq" id="WP_184018808.1">
    <property type="nucleotide sequence ID" value="NZ_JACIJC010000004.1"/>
</dbReference>
<dbReference type="SUPFAM" id="SSF56935">
    <property type="entry name" value="Porins"/>
    <property type="match status" value="1"/>
</dbReference>
<evidence type="ECO:0000256" key="13">
    <source>
        <dbReference type="SAM" id="SignalP"/>
    </source>
</evidence>
<dbReference type="GO" id="GO:0006826">
    <property type="term" value="P:iron ion transport"/>
    <property type="evidence" value="ECO:0007669"/>
    <property type="project" value="UniProtKB-KW"/>
</dbReference>
<dbReference type="Gene3D" id="2.40.170.20">
    <property type="entry name" value="TonB-dependent receptor, beta-barrel domain"/>
    <property type="match status" value="1"/>
</dbReference>
<keyword evidence="2 11" id="KW-0813">Transport</keyword>
<comment type="similarity">
    <text evidence="11 12">Belongs to the TonB-dependent receptor family.</text>
</comment>
<proteinExistence type="inferred from homology"/>
<comment type="subcellular location">
    <subcellularLocation>
        <location evidence="1 11">Cell outer membrane</location>
        <topology evidence="1 11">Multi-pass membrane protein</topology>
    </subcellularLocation>
</comment>
<dbReference type="Pfam" id="PF07715">
    <property type="entry name" value="Plug"/>
    <property type="match status" value="1"/>
</dbReference>
<feature type="domain" description="TonB-dependent receptor-like beta-barrel" evidence="14">
    <location>
        <begin position="313"/>
        <end position="728"/>
    </location>
</feature>
<dbReference type="PROSITE" id="PS52016">
    <property type="entry name" value="TONB_DEPENDENT_REC_3"/>
    <property type="match status" value="1"/>
</dbReference>
<evidence type="ECO:0000256" key="1">
    <source>
        <dbReference type="ARBA" id="ARBA00004571"/>
    </source>
</evidence>
<evidence type="ECO:0000256" key="2">
    <source>
        <dbReference type="ARBA" id="ARBA00022448"/>
    </source>
</evidence>